<feature type="domain" description="Zinc finger/thioredoxin putative" evidence="3">
    <location>
        <begin position="1"/>
        <end position="36"/>
    </location>
</feature>
<evidence type="ECO:0000259" key="3">
    <source>
        <dbReference type="Pfam" id="PF13717"/>
    </source>
</evidence>
<gene>
    <name evidence="4" type="ordered locus">ELI_11445</name>
</gene>
<sequence>MIIACPACSTRYVVPDSAIGVEGRTVRCAKCKHSWFQDGPELELSETQAVVEPAGKVRPPPPPPEHNPAAAEDEGEASATGARPAADPEAQRRPAPAEPSPPEPDEGYDEEREEAGALEGPPPVQDVAPSLPPMPEPDPDYSAFDREPPFRPRRNPLKIWTAAAAVFAAIAAATIAAVSYYGLPDWVPVSQPTFGLDQPDLVLDFPADQQDRRTLPNGSILFAVSGTITNVGRETQRVPNVLIVLFDASGNRVFRWEVVPPAQSLAPGESVTINEANNEVPKRARSARIGWSPS</sequence>
<dbReference type="Proteomes" id="UP000008808">
    <property type="component" value="Chromosome"/>
</dbReference>
<name>Q2N7G0_ERYLH</name>
<feature type="transmembrane region" description="Helical" evidence="2">
    <location>
        <begin position="159"/>
        <end position="183"/>
    </location>
</feature>
<proteinExistence type="predicted"/>
<protein>
    <recommendedName>
        <fullName evidence="3">Zinc finger/thioredoxin putative domain-containing protein</fullName>
    </recommendedName>
</protein>
<dbReference type="NCBIfam" id="TIGR02098">
    <property type="entry name" value="MJ0042_CXXC"/>
    <property type="match status" value="1"/>
</dbReference>
<feature type="compositionally biased region" description="Pro residues" evidence="1">
    <location>
        <begin position="120"/>
        <end position="136"/>
    </location>
</feature>
<dbReference type="InterPro" id="IPR047676">
    <property type="entry name" value="FxLYD_dom"/>
</dbReference>
<evidence type="ECO:0000313" key="4">
    <source>
        <dbReference type="EMBL" id="ABC64381.1"/>
    </source>
</evidence>
<evidence type="ECO:0000256" key="1">
    <source>
        <dbReference type="SAM" id="MobiDB-lite"/>
    </source>
</evidence>
<keyword evidence="2" id="KW-1133">Transmembrane helix</keyword>
<dbReference type="HOGENOM" id="CLU_079564_1_0_5"/>
<dbReference type="InterPro" id="IPR011723">
    <property type="entry name" value="Znf/thioredoxin_put"/>
</dbReference>
<dbReference type="Pfam" id="PF13717">
    <property type="entry name" value="Zn_ribbon_4"/>
    <property type="match status" value="1"/>
</dbReference>
<dbReference type="eggNOG" id="ENOG5032ZVA">
    <property type="taxonomic scope" value="Bacteria"/>
</dbReference>
<dbReference type="AlphaFoldDB" id="Q2N7G0"/>
<feature type="compositionally biased region" description="Acidic residues" evidence="1">
    <location>
        <begin position="103"/>
        <end position="113"/>
    </location>
</feature>
<dbReference type="OrthoDB" id="7159357at2"/>
<reference evidence="5" key="1">
    <citation type="journal article" date="2009" name="J. Bacteriol.">
        <title>Complete genome sequence of Erythrobacter litoralis HTCC2594.</title>
        <authorList>
            <person name="Oh H.M."/>
            <person name="Giovannoni S.J."/>
            <person name="Ferriera S."/>
            <person name="Johnson J."/>
            <person name="Cho J.C."/>
        </authorList>
    </citation>
    <scope>NUCLEOTIDE SEQUENCE [LARGE SCALE GENOMIC DNA]</scope>
    <source>
        <strain evidence="5">HTCC2594</strain>
    </source>
</reference>
<accession>Q2N7G0</accession>
<feature type="region of interest" description="Disordered" evidence="1">
    <location>
        <begin position="52"/>
        <end position="149"/>
    </location>
</feature>
<keyword evidence="2" id="KW-0812">Transmembrane</keyword>
<dbReference type="EMBL" id="CP000157">
    <property type="protein sequence ID" value="ABC64381.1"/>
    <property type="molecule type" value="Genomic_DNA"/>
</dbReference>
<dbReference type="KEGG" id="eli:ELI_11445"/>
<keyword evidence="2" id="KW-0472">Membrane</keyword>
<evidence type="ECO:0000256" key="2">
    <source>
        <dbReference type="SAM" id="Phobius"/>
    </source>
</evidence>
<dbReference type="STRING" id="314225.ELI_11445"/>
<organism evidence="4 5">
    <name type="scientific">Erythrobacter litoralis (strain HTCC2594)</name>
    <dbReference type="NCBI Taxonomy" id="314225"/>
    <lineage>
        <taxon>Bacteria</taxon>
        <taxon>Pseudomonadati</taxon>
        <taxon>Pseudomonadota</taxon>
        <taxon>Alphaproteobacteria</taxon>
        <taxon>Sphingomonadales</taxon>
        <taxon>Erythrobacteraceae</taxon>
        <taxon>Erythrobacter/Porphyrobacter group</taxon>
        <taxon>Erythrobacter</taxon>
    </lineage>
</organism>
<dbReference type="RefSeq" id="WP_011415204.1">
    <property type="nucleotide sequence ID" value="NC_007722.1"/>
</dbReference>
<dbReference type="NCBIfam" id="NF038353">
    <property type="entry name" value="FxLYD_dom"/>
    <property type="match status" value="1"/>
</dbReference>
<evidence type="ECO:0000313" key="5">
    <source>
        <dbReference type="Proteomes" id="UP000008808"/>
    </source>
</evidence>
<keyword evidence="5" id="KW-1185">Reference proteome</keyword>